<dbReference type="GO" id="GO:0016787">
    <property type="term" value="F:hydrolase activity"/>
    <property type="evidence" value="ECO:0007669"/>
    <property type="project" value="UniProtKB-KW"/>
</dbReference>
<feature type="transmembrane region" description="Helical" evidence="2">
    <location>
        <begin position="63"/>
        <end position="85"/>
    </location>
</feature>
<sequence length="705" mass="76875">MCAAIATRVGPNQRRHTREPISCVPKESVIARPVGDSDGSRRIFPRIHLVYQPIARRKDVPTIVGLSSLLLVLSGCCGSFSATWIPVKVMPASSDAMVCLVPWNRPSTDSECDQAGSLDAIRKTYDRAVQMESDCQPHCVDLYFQVATATLPFDGPLPQGTFNVCGGHADCGCSTTAFGRDLHKSALSRLVHSGQRFGRFDPGKQLTVHTGSQVVHLPLHRDGFLWRPGDFRYLRLVGDYRTDAIDPLYRTAGRGVPLVVETARGDDDPLVMPNVPFAATLCMTRSNEDQSSVRLTLHDPLRSSQRPERYRCNDAQPESNAIDSTDIATDISAPLAYRLSQRSGTSLGNVTSLSDSTGPCRLAAIEPYQPGKIPVVFIHGLGSSPATWVQMVNALRSHPDLVSRFQYWEFEYPRGLPYPTAARKLRSELIRVRHAIDPNFTDDALSNCVGVGHSLGGLIAKVISTTPDIDQDPACRIRRIVHIGTPHRGAVPSNRALSILVDGVRALRGNIPQDHVPGCPHRSNNIDLTIVGNPYLVDLNATPPSEGIVTHSIIGDRFGNCVGEPCDGIVTVDSARDFYAVSERMIHTRHSMLNKHAEAIEEVIRILRLHRLELQSCPAPVLLHAPLIAPASLSIVSDNDKMETSCPVRLNRWNGVSRSHQNLADSTSGDQGTIKSTVAPFLSSTTDVTPDAVDEVTESTSPTDN</sequence>
<dbReference type="Proteomes" id="UP000316476">
    <property type="component" value="Unassembled WGS sequence"/>
</dbReference>
<dbReference type="Gene3D" id="3.40.50.1820">
    <property type="entry name" value="alpha/beta hydrolase"/>
    <property type="match status" value="1"/>
</dbReference>
<dbReference type="InterPro" id="IPR029058">
    <property type="entry name" value="AB_hydrolase_fold"/>
</dbReference>
<keyword evidence="3" id="KW-0378">Hydrolase</keyword>
<evidence type="ECO:0000256" key="1">
    <source>
        <dbReference type="SAM" id="MobiDB-lite"/>
    </source>
</evidence>
<evidence type="ECO:0000313" key="4">
    <source>
        <dbReference type="Proteomes" id="UP000316476"/>
    </source>
</evidence>
<organism evidence="3 4">
    <name type="scientific">Crateriforma conspicua</name>
    <dbReference type="NCBI Taxonomy" id="2527996"/>
    <lineage>
        <taxon>Bacteria</taxon>
        <taxon>Pseudomonadati</taxon>
        <taxon>Planctomycetota</taxon>
        <taxon>Planctomycetia</taxon>
        <taxon>Planctomycetales</taxon>
        <taxon>Planctomycetaceae</taxon>
        <taxon>Crateriforma</taxon>
    </lineage>
</organism>
<name>A0A5C6FUI0_9PLAN</name>
<proteinExistence type="predicted"/>
<comment type="caution">
    <text evidence="3">The sequence shown here is derived from an EMBL/GenBank/DDBJ whole genome shotgun (WGS) entry which is preliminary data.</text>
</comment>
<feature type="region of interest" description="Disordered" evidence="1">
    <location>
        <begin position="684"/>
        <end position="705"/>
    </location>
</feature>
<keyword evidence="2" id="KW-0812">Transmembrane</keyword>
<protein>
    <submittedName>
        <fullName evidence="3">Alpha/beta hydrolase family protein</fullName>
    </submittedName>
</protein>
<reference evidence="3 4" key="1">
    <citation type="submission" date="2019-02" db="EMBL/GenBank/DDBJ databases">
        <title>Deep-cultivation of Planctomycetes and their phenomic and genomic characterization uncovers novel biology.</title>
        <authorList>
            <person name="Wiegand S."/>
            <person name="Jogler M."/>
            <person name="Boedeker C."/>
            <person name="Pinto D."/>
            <person name="Vollmers J."/>
            <person name="Rivas-Marin E."/>
            <person name="Kohn T."/>
            <person name="Peeters S.H."/>
            <person name="Heuer A."/>
            <person name="Rast P."/>
            <person name="Oberbeckmann S."/>
            <person name="Bunk B."/>
            <person name="Jeske O."/>
            <person name="Meyerdierks A."/>
            <person name="Storesund J.E."/>
            <person name="Kallscheuer N."/>
            <person name="Luecker S."/>
            <person name="Lage O.M."/>
            <person name="Pohl T."/>
            <person name="Merkel B.J."/>
            <person name="Hornburger P."/>
            <person name="Mueller R.-W."/>
            <person name="Bruemmer F."/>
            <person name="Labrenz M."/>
            <person name="Spormann A.M."/>
            <person name="Op Den Camp H."/>
            <person name="Overmann J."/>
            <person name="Amann R."/>
            <person name="Jetten M.S.M."/>
            <person name="Mascher T."/>
            <person name="Medema M.H."/>
            <person name="Devos D.P."/>
            <person name="Kaster A.-K."/>
            <person name="Ovreas L."/>
            <person name="Rohde M."/>
            <person name="Galperin M.Y."/>
            <person name="Jogler C."/>
        </authorList>
    </citation>
    <scope>NUCLEOTIDE SEQUENCE [LARGE SCALE GENOMIC DNA]</scope>
    <source>
        <strain evidence="3 4">V7</strain>
    </source>
</reference>
<dbReference type="SUPFAM" id="SSF53474">
    <property type="entry name" value="alpha/beta-Hydrolases"/>
    <property type="match status" value="1"/>
</dbReference>
<accession>A0A5C6FUI0</accession>
<keyword evidence="2" id="KW-1133">Transmembrane helix</keyword>
<gene>
    <name evidence="3" type="ORF">V7x_21570</name>
</gene>
<evidence type="ECO:0000256" key="2">
    <source>
        <dbReference type="SAM" id="Phobius"/>
    </source>
</evidence>
<keyword evidence="2" id="KW-0472">Membrane</keyword>
<evidence type="ECO:0000313" key="3">
    <source>
        <dbReference type="EMBL" id="TWU66589.1"/>
    </source>
</evidence>
<dbReference type="EMBL" id="SJPZ01000001">
    <property type="protein sequence ID" value="TWU66589.1"/>
    <property type="molecule type" value="Genomic_DNA"/>
</dbReference>
<dbReference type="AlphaFoldDB" id="A0A5C6FUI0"/>